<dbReference type="RefSeq" id="XP_019032216.1">
    <property type="nucleotide sequence ID" value="XM_019175726.1"/>
</dbReference>
<proteinExistence type="predicted"/>
<dbReference type="InterPro" id="IPR018824">
    <property type="entry name" value="Conidiation-specific_6"/>
</dbReference>
<dbReference type="AlphaFoldDB" id="A0A1E3JBX7"/>
<reference evidence="2 3" key="1">
    <citation type="submission" date="2016-06" db="EMBL/GenBank/DDBJ databases">
        <title>Evolution of pathogenesis and genome organization in the Tremellales.</title>
        <authorList>
            <person name="Cuomo C."/>
            <person name="Litvintseva A."/>
            <person name="Heitman J."/>
            <person name="Chen Y."/>
            <person name="Sun S."/>
            <person name="Springer D."/>
            <person name="Dromer F."/>
            <person name="Young S."/>
            <person name="Zeng Q."/>
            <person name="Chapman S."/>
            <person name="Gujja S."/>
            <person name="Saif S."/>
            <person name="Birren B."/>
        </authorList>
    </citation>
    <scope>NUCLEOTIDE SEQUENCE [LARGE SCALE GENOMIC DNA]</scope>
    <source>
        <strain evidence="2 3">CBS 7118</strain>
    </source>
</reference>
<evidence type="ECO:0000313" key="3">
    <source>
        <dbReference type="Proteomes" id="UP000094819"/>
    </source>
</evidence>
<organism evidence="2 3">
    <name type="scientific">Cryptococcus wingfieldii CBS 7118</name>
    <dbReference type="NCBI Taxonomy" id="1295528"/>
    <lineage>
        <taxon>Eukaryota</taxon>
        <taxon>Fungi</taxon>
        <taxon>Dikarya</taxon>
        <taxon>Basidiomycota</taxon>
        <taxon>Agaricomycotina</taxon>
        <taxon>Tremellomycetes</taxon>
        <taxon>Tremellales</taxon>
        <taxon>Cryptococcaceae</taxon>
        <taxon>Cryptococcus</taxon>
    </lineage>
</organism>
<dbReference type="Proteomes" id="UP000094819">
    <property type="component" value="Unassembled WGS sequence"/>
</dbReference>
<dbReference type="GeneID" id="30192811"/>
<protein>
    <submittedName>
        <fullName evidence="2">Uncharacterized protein</fullName>
    </submittedName>
</protein>
<feature type="compositionally biased region" description="Low complexity" evidence="1">
    <location>
        <begin position="84"/>
        <end position="95"/>
    </location>
</feature>
<dbReference type="OrthoDB" id="3353448at2759"/>
<comment type="caution">
    <text evidence="2">The sequence shown here is derived from an EMBL/GenBank/DDBJ whole genome shotgun (WGS) entry which is preliminary data.</text>
</comment>
<accession>A0A1E3JBX7</accession>
<keyword evidence="3" id="KW-1185">Reference proteome</keyword>
<dbReference type="EMBL" id="AWGH01000009">
    <property type="protein sequence ID" value="ODN98354.1"/>
    <property type="molecule type" value="Genomic_DNA"/>
</dbReference>
<gene>
    <name evidence="2" type="ORF">L198_03598</name>
</gene>
<feature type="compositionally biased region" description="Basic residues" evidence="1">
    <location>
        <begin position="70"/>
        <end position="83"/>
    </location>
</feature>
<name>A0A1E3JBX7_9TREE</name>
<dbReference type="Pfam" id="PF10346">
    <property type="entry name" value="Con-6"/>
    <property type="match status" value="1"/>
</dbReference>
<evidence type="ECO:0000256" key="1">
    <source>
        <dbReference type="SAM" id="MobiDB-lite"/>
    </source>
</evidence>
<sequence>MPFRTPRTTTHHHHHGVYRDNRARGLRAAINNPRTTHAGRDNAQHELHAMGMRSTRPGLGTRIRHFFHLPAKSHNRRHTHRAHTTAPSTTTTTTSTHHRRTHRY</sequence>
<evidence type="ECO:0000313" key="2">
    <source>
        <dbReference type="EMBL" id="ODN98354.1"/>
    </source>
</evidence>
<feature type="region of interest" description="Disordered" evidence="1">
    <location>
        <begin position="70"/>
        <end position="104"/>
    </location>
</feature>